<proteinExistence type="predicted"/>
<dbReference type="EMBL" id="UOEI01000055">
    <property type="protein sequence ID" value="VAV90943.1"/>
    <property type="molecule type" value="Genomic_DNA"/>
</dbReference>
<evidence type="ECO:0000313" key="1">
    <source>
        <dbReference type="EMBL" id="VAV90943.1"/>
    </source>
</evidence>
<name>A0A3B0S3C6_9ZZZZ</name>
<sequence>MPWYSDVTGFIEMALHGAGGRQKGPGAVPGALL</sequence>
<gene>
    <name evidence="1" type="ORF">MNBD_ACTINO01-2490</name>
</gene>
<organism evidence="1">
    <name type="scientific">hydrothermal vent metagenome</name>
    <dbReference type="NCBI Taxonomy" id="652676"/>
    <lineage>
        <taxon>unclassified sequences</taxon>
        <taxon>metagenomes</taxon>
        <taxon>ecological metagenomes</taxon>
    </lineage>
</organism>
<protein>
    <submittedName>
        <fullName evidence="1">Uncharacterized protein</fullName>
    </submittedName>
</protein>
<reference evidence="1" key="1">
    <citation type="submission" date="2018-06" db="EMBL/GenBank/DDBJ databases">
        <authorList>
            <person name="Zhirakovskaya E."/>
        </authorList>
    </citation>
    <scope>NUCLEOTIDE SEQUENCE</scope>
</reference>
<dbReference type="AlphaFoldDB" id="A0A3B0S3C6"/>
<accession>A0A3B0S3C6</accession>